<evidence type="ECO:0000313" key="4">
    <source>
        <dbReference type="EMBL" id="PMB75733.1"/>
    </source>
</evidence>
<dbReference type="PRINTS" id="PR00300">
    <property type="entry name" value="CLPPROTEASEA"/>
</dbReference>
<evidence type="ECO:0000313" key="5">
    <source>
        <dbReference type="Proteomes" id="UP000237153"/>
    </source>
</evidence>
<feature type="domain" description="AAA+ ATPase" evidence="1">
    <location>
        <begin position="62"/>
        <end position="216"/>
    </location>
</feature>
<dbReference type="PANTHER" id="PTHR42759:SF1">
    <property type="entry name" value="MAGNESIUM-CHELATASE SUBUNIT CHLD"/>
    <property type="match status" value="1"/>
</dbReference>
<sequence length="313" mass="35639">MADSLTSETDPIEVKVRDIYEQAYPRIREVRNPIEAKKILREEYKLIVSEGLITLVFAAFIDGLPVLFEGPPGTGKTEIGEALLSLWAGRKAIILPCSENYDEYRVLGDFHPMKAYKEGFNEESFIPRPLLAALILDSGILIDEIRRSSEEFQNLLLDVIDKRRIIIPELKKVYKAKGIGFQLIFTSNPEDLAQNELSDAFMRRVVRIKLDYPPPDKEIEIIRLRLGTVSSLISEDMMMKGIEAINVLRKSDLMYKPGIADSVRWMGISARIAMLRGHERVSEEDLLEGAKATLLKRNDEEEAVIKIIKRFFG</sequence>
<dbReference type="SUPFAM" id="SSF52540">
    <property type="entry name" value="P-loop containing nucleoside triphosphate hydrolases"/>
    <property type="match status" value="1"/>
</dbReference>
<dbReference type="EMBL" id="JADEZV010000002">
    <property type="protein sequence ID" value="MBE9391121.1"/>
    <property type="molecule type" value="Genomic_DNA"/>
</dbReference>
<dbReference type="CDD" id="cd00009">
    <property type="entry name" value="AAA"/>
    <property type="match status" value="1"/>
</dbReference>
<dbReference type="EMBL" id="PNIM01000007">
    <property type="protein sequence ID" value="PMB75733.1"/>
    <property type="molecule type" value="Genomic_DNA"/>
</dbReference>
<reference evidence="3" key="3">
    <citation type="submission" date="2020-10" db="EMBL/GenBank/DDBJ databases">
        <title>Fervidococcus fontis strain 3639Fd - the first crenarchaeon capable of growth on lipids.</title>
        <authorList>
            <person name="Kochetkova T.V."/>
            <person name="Elcheninov A.G."/>
            <person name="Toschakov S.V."/>
            <person name="Kublanov I.V."/>
        </authorList>
    </citation>
    <scope>NUCLEOTIDE SEQUENCE</scope>
    <source>
        <strain evidence="3">3639Fd</strain>
    </source>
</reference>
<evidence type="ECO:0000313" key="3">
    <source>
        <dbReference type="EMBL" id="MBE9391121.1"/>
    </source>
</evidence>
<dbReference type="RefSeq" id="WP_014557657.1">
    <property type="nucleotide sequence ID" value="NZ_DSFH01000054.1"/>
</dbReference>
<accession>A0A2J6N3D6</accession>
<dbReference type="PANTHER" id="PTHR42759">
    <property type="entry name" value="MOXR FAMILY PROTEIN"/>
    <property type="match status" value="1"/>
</dbReference>
<dbReference type="EMBL" id="DSFH01000054">
    <property type="protein sequence ID" value="HEW64185.1"/>
    <property type="molecule type" value="Genomic_DNA"/>
</dbReference>
<gene>
    <name evidence="4" type="ORF">C0188_01945</name>
    <name evidence="2" type="ORF">ENO39_03915</name>
    <name evidence="3" type="ORF">IOK49_03385</name>
</gene>
<dbReference type="Gene3D" id="3.40.50.300">
    <property type="entry name" value="P-loop containing nucleotide triphosphate hydrolases"/>
    <property type="match status" value="1"/>
</dbReference>
<evidence type="ECO:0000259" key="1">
    <source>
        <dbReference type="SMART" id="SM00382"/>
    </source>
</evidence>
<protein>
    <submittedName>
        <fullName evidence="4">ATP-dependent chaperone ClpB</fullName>
    </submittedName>
    <submittedName>
        <fullName evidence="2">MoxR family ATPase</fullName>
    </submittedName>
</protein>
<dbReference type="InterPro" id="IPR011704">
    <property type="entry name" value="ATPase_dyneun-rel_AAA"/>
</dbReference>
<comment type="caution">
    <text evidence="4">The sequence shown here is derived from an EMBL/GenBank/DDBJ whole genome shotgun (WGS) entry which is preliminary data.</text>
</comment>
<dbReference type="InterPro" id="IPR027417">
    <property type="entry name" value="P-loop_NTPase"/>
</dbReference>
<reference evidence="4 5" key="1">
    <citation type="submission" date="2018-01" db="EMBL/GenBank/DDBJ databases">
        <title>Metagenomic assembled genomes from two thermal pools in the Uzon Caldera, Kamchatka, Russia.</title>
        <authorList>
            <person name="Wilkins L."/>
            <person name="Ettinger C."/>
        </authorList>
    </citation>
    <scope>NUCLEOTIDE SEQUENCE [LARGE SCALE GENOMIC DNA]</scope>
    <source>
        <strain evidence="4">ZAV-06</strain>
    </source>
</reference>
<dbReference type="Pfam" id="PF07728">
    <property type="entry name" value="AAA_5"/>
    <property type="match status" value="1"/>
</dbReference>
<dbReference type="InterPro" id="IPR003593">
    <property type="entry name" value="AAA+_ATPase"/>
</dbReference>
<reference evidence="2" key="2">
    <citation type="journal article" date="2020" name="mSystems">
        <title>Genome- and Community-Level Interaction Insights into Carbon Utilization and Element Cycling Functions of Hydrothermarchaeota in Hydrothermal Sediment.</title>
        <authorList>
            <person name="Zhou Z."/>
            <person name="Liu Y."/>
            <person name="Xu W."/>
            <person name="Pan J."/>
            <person name="Luo Z.H."/>
            <person name="Li M."/>
        </authorList>
    </citation>
    <scope>NUCLEOTIDE SEQUENCE [LARGE SCALE GENOMIC DNA]</scope>
    <source>
        <strain evidence="2">SpSt-1261</strain>
    </source>
</reference>
<organism evidence="4 5">
    <name type="scientific">Fervidicoccus fontis</name>
    <dbReference type="NCBI Taxonomy" id="683846"/>
    <lineage>
        <taxon>Archaea</taxon>
        <taxon>Thermoproteota</taxon>
        <taxon>Thermoprotei</taxon>
        <taxon>Fervidicoccales</taxon>
        <taxon>Fervidicoccaceae</taxon>
        <taxon>Fervidicoccus</taxon>
    </lineage>
</organism>
<name>A0A2J6N3D6_9CREN</name>
<dbReference type="GeneID" id="12449592"/>
<dbReference type="OMA" id="TIDWAKC"/>
<dbReference type="SMART" id="SM00382">
    <property type="entry name" value="AAA"/>
    <property type="match status" value="1"/>
</dbReference>
<dbReference type="Proteomes" id="UP000886076">
    <property type="component" value="Unassembled WGS sequence"/>
</dbReference>
<dbReference type="GO" id="GO:0005524">
    <property type="term" value="F:ATP binding"/>
    <property type="evidence" value="ECO:0007669"/>
    <property type="project" value="InterPro"/>
</dbReference>
<dbReference type="GO" id="GO:0016887">
    <property type="term" value="F:ATP hydrolysis activity"/>
    <property type="evidence" value="ECO:0007669"/>
    <property type="project" value="InterPro"/>
</dbReference>
<dbReference type="Proteomes" id="UP000652307">
    <property type="component" value="Unassembled WGS sequence"/>
</dbReference>
<dbReference type="Proteomes" id="UP000237153">
    <property type="component" value="Unassembled WGS sequence"/>
</dbReference>
<dbReference type="AlphaFoldDB" id="A0A2J6N3D6"/>
<dbReference type="InterPro" id="IPR001270">
    <property type="entry name" value="ClpA/B"/>
</dbReference>
<evidence type="ECO:0000313" key="2">
    <source>
        <dbReference type="EMBL" id="HEW64185.1"/>
    </source>
</evidence>
<dbReference type="InterPro" id="IPR050764">
    <property type="entry name" value="CbbQ/NirQ/NorQ/GpvN"/>
</dbReference>
<proteinExistence type="predicted"/>